<name>A0ABW0LDM7_9BURK</name>
<evidence type="ECO:0000256" key="3">
    <source>
        <dbReference type="ARBA" id="ARBA00023027"/>
    </source>
</evidence>
<dbReference type="SUPFAM" id="SSF52467">
    <property type="entry name" value="DHS-like NAD/FAD-binding domain"/>
    <property type="match status" value="1"/>
</dbReference>
<keyword evidence="4" id="KW-0862">Zinc</keyword>
<dbReference type="Pfam" id="PF02146">
    <property type="entry name" value="SIR2"/>
    <property type="match status" value="1"/>
</dbReference>
<dbReference type="PROSITE" id="PS50305">
    <property type="entry name" value="SIRTUIN"/>
    <property type="match status" value="1"/>
</dbReference>
<dbReference type="InterPro" id="IPR050134">
    <property type="entry name" value="NAD-dep_sirtuin_deacylases"/>
</dbReference>
<dbReference type="InterPro" id="IPR029035">
    <property type="entry name" value="DHS-like_NAD/FAD-binding_dom"/>
</dbReference>
<feature type="active site" description="Proton acceptor" evidence="4">
    <location>
        <position position="133"/>
    </location>
</feature>
<dbReference type="Proteomes" id="UP001596050">
    <property type="component" value="Unassembled WGS sequence"/>
</dbReference>
<feature type="binding site" evidence="4">
    <location>
        <position position="144"/>
    </location>
    <ligand>
        <name>Zn(2+)</name>
        <dbReference type="ChEBI" id="CHEBI:29105"/>
    </ligand>
</feature>
<keyword evidence="7" id="KW-1185">Reference proteome</keyword>
<evidence type="ECO:0000313" key="7">
    <source>
        <dbReference type="Proteomes" id="UP001596050"/>
    </source>
</evidence>
<feature type="binding site" evidence="4">
    <location>
        <position position="195"/>
    </location>
    <ligand>
        <name>Zn(2+)</name>
        <dbReference type="ChEBI" id="CHEBI:29105"/>
    </ligand>
</feature>
<dbReference type="InterPro" id="IPR003000">
    <property type="entry name" value="Sirtuin"/>
</dbReference>
<keyword evidence="2" id="KW-0808">Transferase</keyword>
<dbReference type="PANTHER" id="PTHR11085">
    <property type="entry name" value="NAD-DEPENDENT PROTEIN DEACYLASE SIRTUIN-5, MITOCHONDRIAL-RELATED"/>
    <property type="match status" value="1"/>
</dbReference>
<sequence>MAEGVTQHDESHVNADASAAELAHFLERHPNTLVLTGAGLSTASGIPDYRDRDGVRRGNHPIQGPEFRASPAVQRRYWARSMVGWPVLACACPNAGHEALAALESAGRIGSLLTQNVDGLHQQAGSRAVLELHGNIHSVVCLGCGTRVPRSVVQTQLVAANPQFSGAEAIPLPDGDAHLDPAAIETFHLPACTCCSGTLMPDVIFFGDNLPAARSACALAQMEAADALLVVGSSLMVYSGFRFCRLATAAGKPIAAVNLGRTRADHLISLKIEESAERLLPQVAHMLAHCSTPIPRR</sequence>
<dbReference type="RefSeq" id="WP_379786423.1">
    <property type="nucleotide sequence ID" value="NZ_JBHSMU010000019.1"/>
</dbReference>
<feature type="domain" description="Deacetylase sirtuin-type" evidence="5">
    <location>
        <begin position="12"/>
        <end position="293"/>
    </location>
</feature>
<dbReference type="EMBL" id="JBHSMU010000019">
    <property type="protein sequence ID" value="MFC5462936.1"/>
    <property type="molecule type" value="Genomic_DNA"/>
</dbReference>
<evidence type="ECO:0000256" key="2">
    <source>
        <dbReference type="ARBA" id="ARBA00022679"/>
    </source>
</evidence>
<dbReference type="Gene3D" id="3.30.1600.10">
    <property type="entry name" value="SIR2/SIRT2 'Small Domain"/>
    <property type="match status" value="1"/>
</dbReference>
<evidence type="ECO:0000256" key="1">
    <source>
        <dbReference type="ARBA" id="ARBA00012928"/>
    </source>
</evidence>
<keyword evidence="4" id="KW-0479">Metal-binding</keyword>
<evidence type="ECO:0000313" key="6">
    <source>
        <dbReference type="EMBL" id="MFC5462936.1"/>
    </source>
</evidence>
<dbReference type="EC" id="2.3.1.286" evidence="1"/>
<keyword evidence="3" id="KW-0520">NAD</keyword>
<dbReference type="NCBIfam" id="NF003738">
    <property type="entry name" value="PRK05333.1"/>
    <property type="match status" value="1"/>
</dbReference>
<comment type="caution">
    <text evidence="6">The sequence shown here is derived from an EMBL/GenBank/DDBJ whole genome shotgun (WGS) entry which is preliminary data.</text>
</comment>
<protein>
    <recommendedName>
        <fullName evidence="1">protein acetyllysine N-acetyltransferase</fullName>
        <ecNumber evidence="1">2.3.1.286</ecNumber>
    </recommendedName>
</protein>
<dbReference type="Gene3D" id="3.40.50.1220">
    <property type="entry name" value="TPP-binding domain"/>
    <property type="match status" value="1"/>
</dbReference>
<accession>A0ABW0LDM7</accession>
<feature type="binding site" evidence="4">
    <location>
        <position position="141"/>
    </location>
    <ligand>
        <name>Zn(2+)</name>
        <dbReference type="ChEBI" id="CHEBI:29105"/>
    </ligand>
</feature>
<reference evidence="7" key="1">
    <citation type="journal article" date="2019" name="Int. J. Syst. Evol. Microbiol.">
        <title>The Global Catalogue of Microorganisms (GCM) 10K type strain sequencing project: providing services to taxonomists for standard genome sequencing and annotation.</title>
        <authorList>
            <consortium name="The Broad Institute Genomics Platform"/>
            <consortium name="The Broad Institute Genome Sequencing Center for Infectious Disease"/>
            <person name="Wu L."/>
            <person name="Ma J."/>
        </authorList>
    </citation>
    <scope>NUCLEOTIDE SEQUENCE [LARGE SCALE GENOMIC DNA]</scope>
    <source>
        <strain evidence="7">KACC 12649</strain>
    </source>
</reference>
<evidence type="ECO:0000259" key="5">
    <source>
        <dbReference type="PROSITE" id="PS50305"/>
    </source>
</evidence>
<organism evidence="6 7">
    <name type="scientific">Massilia niabensis</name>
    <dbReference type="NCBI Taxonomy" id="544910"/>
    <lineage>
        <taxon>Bacteria</taxon>
        <taxon>Pseudomonadati</taxon>
        <taxon>Pseudomonadota</taxon>
        <taxon>Betaproteobacteria</taxon>
        <taxon>Burkholderiales</taxon>
        <taxon>Oxalobacteraceae</taxon>
        <taxon>Telluria group</taxon>
        <taxon>Massilia</taxon>
    </lineage>
</organism>
<dbReference type="PANTHER" id="PTHR11085:SF10">
    <property type="entry name" value="NAD-DEPENDENT PROTEIN DEACYLASE SIRTUIN-5, MITOCHONDRIAL-RELATED"/>
    <property type="match status" value="1"/>
</dbReference>
<dbReference type="InterPro" id="IPR026590">
    <property type="entry name" value="Ssirtuin_cat_dom"/>
</dbReference>
<evidence type="ECO:0000256" key="4">
    <source>
        <dbReference type="PROSITE-ProRule" id="PRU00236"/>
    </source>
</evidence>
<feature type="binding site" evidence="4">
    <location>
        <position position="192"/>
    </location>
    <ligand>
        <name>Zn(2+)</name>
        <dbReference type="ChEBI" id="CHEBI:29105"/>
    </ligand>
</feature>
<proteinExistence type="predicted"/>
<dbReference type="InterPro" id="IPR026591">
    <property type="entry name" value="Sirtuin_cat_small_dom_sf"/>
</dbReference>
<gene>
    <name evidence="6" type="ORF">ACFPN5_24280</name>
</gene>